<evidence type="ECO:0000313" key="6">
    <source>
        <dbReference type="Proteomes" id="UP001620520"/>
    </source>
</evidence>
<evidence type="ECO:0000256" key="2">
    <source>
        <dbReference type="PROSITE-ProRule" id="PRU01091"/>
    </source>
</evidence>
<evidence type="ECO:0000256" key="1">
    <source>
        <dbReference type="ARBA" id="ARBA00023125"/>
    </source>
</evidence>
<dbReference type="EMBL" id="JBIYEW010000003">
    <property type="protein sequence ID" value="MFK4637779.1"/>
    <property type="molecule type" value="Genomic_DNA"/>
</dbReference>
<dbReference type="InterPro" id="IPR016032">
    <property type="entry name" value="Sig_transdc_resp-reg_C-effctor"/>
</dbReference>
<organism evidence="5 6">
    <name type="scientific">Paenarthrobacter histidinolovorans</name>
    <dbReference type="NCBI Taxonomy" id="43664"/>
    <lineage>
        <taxon>Bacteria</taxon>
        <taxon>Bacillati</taxon>
        <taxon>Actinomycetota</taxon>
        <taxon>Actinomycetes</taxon>
        <taxon>Micrococcales</taxon>
        <taxon>Micrococcaceae</taxon>
        <taxon>Paenarthrobacter</taxon>
    </lineage>
</organism>
<evidence type="ECO:0000259" key="4">
    <source>
        <dbReference type="PROSITE" id="PS51755"/>
    </source>
</evidence>
<dbReference type="InterPro" id="IPR036388">
    <property type="entry name" value="WH-like_DNA-bd_sf"/>
</dbReference>
<sequence>MAVNAYGPPPSRGPAARGSSARRAGLNDRNGLTAHGLALWVNPAEGDEIDPEVWERAARLVLARAMKLAPEAEVRIWPAIGAQHSGVGDTSWGGTPQEAADAGTNGTLSLADALADARSKTGSDDGDRTEEGGSTAVEPVTLASRRSQLAVDLAAEVVLLDGEPVAFTGMEYKLLRYLVVNCSRAISREELQRFLESFDLPGAAFRSIDVYVGRVRRKLGSARHTVATVRGGGYQFVPGPYATVRGPAEYSI</sequence>
<dbReference type="CDD" id="cd00383">
    <property type="entry name" value="trans_reg_C"/>
    <property type="match status" value="1"/>
</dbReference>
<protein>
    <submittedName>
        <fullName evidence="5">Two-component system OmpR family response regulator</fullName>
    </submittedName>
</protein>
<evidence type="ECO:0000313" key="5">
    <source>
        <dbReference type="EMBL" id="MFK4637779.1"/>
    </source>
</evidence>
<dbReference type="Gene3D" id="1.10.10.10">
    <property type="entry name" value="Winged helix-like DNA-binding domain superfamily/Winged helix DNA-binding domain"/>
    <property type="match status" value="1"/>
</dbReference>
<feature type="domain" description="OmpR/PhoB-type" evidence="4">
    <location>
        <begin position="138"/>
        <end position="238"/>
    </location>
</feature>
<dbReference type="RefSeq" id="WP_404593554.1">
    <property type="nucleotide sequence ID" value="NZ_JBIYEW010000003.1"/>
</dbReference>
<evidence type="ECO:0000256" key="3">
    <source>
        <dbReference type="SAM" id="MobiDB-lite"/>
    </source>
</evidence>
<name>A0ABW8N196_9MICC</name>
<dbReference type="Proteomes" id="UP001620520">
    <property type="component" value="Unassembled WGS sequence"/>
</dbReference>
<dbReference type="SMART" id="SM00862">
    <property type="entry name" value="Trans_reg_C"/>
    <property type="match status" value="1"/>
</dbReference>
<keyword evidence="1 2" id="KW-0238">DNA-binding</keyword>
<feature type="compositionally biased region" description="Basic and acidic residues" evidence="3">
    <location>
        <begin position="115"/>
        <end position="131"/>
    </location>
</feature>
<dbReference type="SUPFAM" id="SSF46894">
    <property type="entry name" value="C-terminal effector domain of the bipartite response regulators"/>
    <property type="match status" value="1"/>
</dbReference>
<dbReference type="InterPro" id="IPR001867">
    <property type="entry name" value="OmpR/PhoB-type_DNA-bd"/>
</dbReference>
<gene>
    <name evidence="5" type="ORF">ABIA52_000668</name>
</gene>
<dbReference type="Pfam" id="PF00486">
    <property type="entry name" value="Trans_reg_C"/>
    <property type="match status" value="1"/>
</dbReference>
<proteinExistence type="predicted"/>
<keyword evidence="6" id="KW-1185">Reference proteome</keyword>
<accession>A0ABW8N196</accession>
<comment type="caution">
    <text evidence="5">The sequence shown here is derived from an EMBL/GenBank/DDBJ whole genome shotgun (WGS) entry which is preliminary data.</text>
</comment>
<feature type="compositionally biased region" description="Low complexity" evidence="3">
    <location>
        <begin position="13"/>
        <end position="24"/>
    </location>
</feature>
<reference evidence="5 6" key="1">
    <citation type="submission" date="2024-10" db="EMBL/GenBank/DDBJ databases">
        <title>Novel secondary metabolite-producing bacteria for plant disease control.</title>
        <authorList>
            <person name="Chevrette M."/>
        </authorList>
    </citation>
    <scope>NUCLEOTIDE SEQUENCE [LARGE SCALE GENOMIC DNA]</scope>
    <source>
        <strain evidence="5 6">J30 TE3557</strain>
    </source>
</reference>
<feature type="region of interest" description="Disordered" evidence="3">
    <location>
        <begin position="115"/>
        <end position="139"/>
    </location>
</feature>
<feature type="DNA-binding region" description="OmpR/PhoB-type" evidence="2">
    <location>
        <begin position="138"/>
        <end position="238"/>
    </location>
</feature>
<dbReference type="PROSITE" id="PS51755">
    <property type="entry name" value="OMPR_PHOB"/>
    <property type="match status" value="1"/>
</dbReference>
<feature type="region of interest" description="Disordered" evidence="3">
    <location>
        <begin position="1"/>
        <end position="28"/>
    </location>
</feature>